<organism evidence="24 25">
    <name type="scientific">Sarcophilus harrisii</name>
    <name type="common">Tasmanian devil</name>
    <name type="synonym">Sarcophilus laniarius</name>
    <dbReference type="NCBI Taxonomy" id="9305"/>
    <lineage>
        <taxon>Eukaryota</taxon>
        <taxon>Metazoa</taxon>
        <taxon>Chordata</taxon>
        <taxon>Craniata</taxon>
        <taxon>Vertebrata</taxon>
        <taxon>Euteleostomi</taxon>
        <taxon>Mammalia</taxon>
        <taxon>Metatheria</taxon>
        <taxon>Dasyuromorphia</taxon>
        <taxon>Dasyuridae</taxon>
        <taxon>Sarcophilus</taxon>
    </lineage>
</organism>
<evidence type="ECO:0000256" key="16">
    <source>
        <dbReference type="ARBA" id="ARBA00040129"/>
    </source>
</evidence>
<feature type="domain" description="CATSPERD beta-propeller" evidence="21">
    <location>
        <begin position="51"/>
        <end position="378"/>
    </location>
</feature>
<dbReference type="Pfam" id="PF15020">
    <property type="entry name" value="Beta-prop_CATSPERD"/>
    <property type="match status" value="1"/>
</dbReference>
<evidence type="ECO:0000313" key="25">
    <source>
        <dbReference type="Proteomes" id="UP000007648"/>
    </source>
</evidence>
<keyword evidence="13" id="KW-0325">Glycoprotein</keyword>
<dbReference type="GO" id="GO:0036128">
    <property type="term" value="C:CatSper complex"/>
    <property type="evidence" value="ECO:0007669"/>
    <property type="project" value="InterPro"/>
</dbReference>
<keyword evidence="10" id="KW-0969">Cilium</keyword>
<sequence length="794" mass="90337">MALTGLSCPLGISFLLVVLTLVLSQDIDIPVCSYELIETGKSDHVKHYLIEDVLYYAYKDPQIIKHPCNQKMALYMGIKLFLTKDNFRRSLIPLNIPYTFQVGIPKVTAAIFSSSKLLLAINGNVFGYDYEDNTWIAILDTKEYLANIYAEYCCYSDDYSCTSVSNLVLAYATGEHVSQAHVYLSKSLGFHFEKLELPQMKTLNGILEGFFFFHSLSKYAMLLRNGKVGRFVYTEPPLNESWGMPFEMSGHINIINLPGLKGYLILWDEKHLFFTNNCGQLVEEIPIKNDKGIKYESLAHSLNQVSSITGFENELALLTKSKKFFYGTLGLLSTSLIDIEDDGIGLQNAAIMFESVGNILIVVPEHFQQSPAFDFTICPVNVQHLLMDLEIGLKTCKAEILRGNFNKKLFVLDMNETLKLSATLVPQPSQSPVPVITVSNPHSLGFKVKMYEDGYTYDGNTIFTLNIFLMQQHVSGRAHGSFVSNIKTATLSTITLDLIDRGMSCIDLQPQIGLISIGCNWNKRIIIRRDLTACMKNFLNPEELENNYTYILEKTSYDGSFHSRKQPDNKDLIVDYDYERLGCPLLVYYNSPWKPVIELWKESDFVEVVKTEFILIERNGLFTYNYSLTVGKALCKSQAQSWSSMIDASSTKDLNAWNRENYVNCHEHNENVPLLSPQAEYQILGGSSSNSIIFNQRNGIYIFLLRIVDPYYSYCDLTTVFSVYVYGAFPKRTLPEYVVALLIICFMVFLLWFGYVIPKLTKSNYGNRVKLFCQNLCPKSKKKAVKFHIDKLKK</sequence>
<keyword evidence="7" id="KW-0282">Flagellum</keyword>
<dbReference type="InterPro" id="IPR028751">
    <property type="entry name" value="CATSPERD/E"/>
</dbReference>
<keyword evidence="12" id="KW-1015">Disulfide bond</keyword>
<keyword evidence="9 19" id="KW-1133">Transmembrane helix</keyword>
<evidence type="ECO:0000256" key="15">
    <source>
        <dbReference type="ARBA" id="ARBA00037793"/>
    </source>
</evidence>
<feature type="domain" description="CATSPERD Ig-like" evidence="23">
    <location>
        <begin position="399"/>
        <end position="517"/>
    </location>
</feature>
<evidence type="ECO:0000256" key="2">
    <source>
        <dbReference type="ARBA" id="ARBA00022473"/>
    </source>
</evidence>
<dbReference type="PANTHER" id="PTHR33722:SF1">
    <property type="entry name" value="CATION CHANNEL SPERM-ASSOCIATED AUXILIARY SUBUNIT DELTA"/>
    <property type="match status" value="1"/>
</dbReference>
<feature type="signal peptide" evidence="20">
    <location>
        <begin position="1"/>
        <end position="24"/>
    </location>
</feature>
<evidence type="ECO:0000259" key="23">
    <source>
        <dbReference type="Pfam" id="PF23747"/>
    </source>
</evidence>
<dbReference type="GeneID" id="100926279"/>
<comment type="similarity">
    <text evidence="1">Belongs to the CATSPERD family.</text>
</comment>
<keyword evidence="6" id="KW-0221">Differentiation</keyword>
<dbReference type="FunCoup" id="A0A7N4UWX2">
    <property type="interactions" value="26"/>
</dbReference>
<comment type="function">
    <text evidence="18">Auxiliary component of the CatSper complex, a complex involved in sperm cell hyperactivation. Sperm cell hyperactivation is needed for sperm motility which is essential late in the preparation of sperm for fertilization. Required for CATSPER1 stability before intraflagellar transport and/or incorporation of the CatSper complex channel into the flagellar membrane.</text>
</comment>
<evidence type="ECO:0000256" key="5">
    <source>
        <dbReference type="ARBA" id="ARBA00022729"/>
    </source>
</evidence>
<keyword evidence="11 19" id="KW-0472">Membrane</keyword>
<dbReference type="Pfam" id="PF22850">
    <property type="entry name" value="CATSPERD-E_C"/>
    <property type="match status" value="1"/>
</dbReference>
<feature type="domain" description="CATSPERD/E C-terminal" evidence="22">
    <location>
        <begin position="547"/>
        <end position="764"/>
    </location>
</feature>
<evidence type="ECO:0000256" key="13">
    <source>
        <dbReference type="ARBA" id="ARBA00023180"/>
    </source>
</evidence>
<keyword evidence="3" id="KW-1003">Cell membrane</keyword>
<evidence type="ECO:0000256" key="3">
    <source>
        <dbReference type="ARBA" id="ARBA00022475"/>
    </source>
</evidence>
<keyword evidence="25" id="KW-1185">Reference proteome</keyword>
<comment type="subcellular location">
    <subcellularLocation>
        <location evidence="15">Cell projection</location>
        <location evidence="15">Cilium</location>
        <location evidence="15">Flagellum membrane</location>
        <topology evidence="15">Single-pass type I membrane protein</topology>
    </subcellularLocation>
</comment>
<dbReference type="PANTHER" id="PTHR33722">
    <property type="entry name" value="CATION CHANNEL SPERM-ASSOCIATED PROTEIN SUBUNIT DELTA-RELATED"/>
    <property type="match status" value="1"/>
</dbReference>
<keyword evidence="4 19" id="KW-0812">Transmembrane</keyword>
<keyword evidence="2" id="KW-0217">Developmental protein</keyword>
<dbReference type="AlphaFoldDB" id="A0A7N4UWX2"/>
<evidence type="ECO:0000256" key="8">
    <source>
        <dbReference type="ARBA" id="ARBA00022871"/>
    </source>
</evidence>
<dbReference type="GO" id="GO:0097228">
    <property type="term" value="C:sperm principal piece"/>
    <property type="evidence" value="ECO:0007669"/>
    <property type="project" value="TreeGrafter"/>
</dbReference>
<dbReference type="Proteomes" id="UP000007648">
    <property type="component" value="Unassembled WGS sequence"/>
</dbReference>
<reference evidence="24 25" key="1">
    <citation type="journal article" date="2011" name="Proc. Natl. Acad. Sci. U.S.A.">
        <title>Genetic diversity and population structure of the endangered marsupial Sarcophilus harrisii (Tasmanian devil).</title>
        <authorList>
            <person name="Miller W."/>
            <person name="Hayes V.M."/>
            <person name="Ratan A."/>
            <person name="Petersen D.C."/>
            <person name="Wittekindt N.E."/>
            <person name="Miller J."/>
            <person name="Walenz B."/>
            <person name="Knight J."/>
            <person name="Qi J."/>
            <person name="Zhao F."/>
            <person name="Wang Q."/>
            <person name="Bedoya-Reina O.C."/>
            <person name="Katiyar N."/>
            <person name="Tomsho L.P."/>
            <person name="Kasson L.M."/>
            <person name="Hardie R.A."/>
            <person name="Woodbridge P."/>
            <person name="Tindall E.A."/>
            <person name="Bertelsen M.F."/>
            <person name="Dixon D."/>
            <person name="Pyecroft S."/>
            <person name="Helgen K.M."/>
            <person name="Lesk A.M."/>
            <person name="Pringle T.H."/>
            <person name="Patterson N."/>
            <person name="Zhang Y."/>
            <person name="Kreiss A."/>
            <person name="Woods G.M."/>
            <person name="Jones M.E."/>
            <person name="Schuster S.C."/>
        </authorList>
    </citation>
    <scope>NUCLEOTIDE SEQUENCE [LARGE SCALE GENOMIC DNA]</scope>
</reference>
<dbReference type="InParanoid" id="A0A7N4UWX2"/>
<evidence type="ECO:0000256" key="14">
    <source>
        <dbReference type="ARBA" id="ARBA00023273"/>
    </source>
</evidence>
<feature type="chain" id="PRO_5029779310" description="Cation channel sperm-associated auxiliary subunit delta" evidence="20">
    <location>
        <begin position="25"/>
        <end position="794"/>
    </location>
</feature>
<evidence type="ECO:0000256" key="9">
    <source>
        <dbReference type="ARBA" id="ARBA00022989"/>
    </source>
</evidence>
<reference evidence="24" key="2">
    <citation type="submission" date="2025-08" db="UniProtKB">
        <authorList>
            <consortium name="Ensembl"/>
        </authorList>
    </citation>
    <scope>IDENTIFICATION</scope>
</reference>
<dbReference type="RefSeq" id="XP_031803645.1">
    <property type="nucleotide sequence ID" value="XM_031947785.1"/>
</dbReference>
<evidence type="ECO:0000313" key="24">
    <source>
        <dbReference type="Ensembl" id="ENSSHAP00000022474.1"/>
    </source>
</evidence>
<dbReference type="Pfam" id="PF23747">
    <property type="entry name" value="Ig-like_CATSPERD"/>
    <property type="match status" value="1"/>
</dbReference>
<evidence type="ECO:0000259" key="22">
    <source>
        <dbReference type="Pfam" id="PF22850"/>
    </source>
</evidence>
<evidence type="ECO:0000256" key="18">
    <source>
        <dbReference type="ARBA" id="ARBA00046028"/>
    </source>
</evidence>
<proteinExistence type="inferred from homology"/>
<protein>
    <recommendedName>
        <fullName evidence="16">Cation channel sperm-associated auxiliary subunit delta</fullName>
    </recommendedName>
    <alternativeName>
        <fullName evidence="17">Transmembrane protein 146</fullName>
    </alternativeName>
</protein>
<evidence type="ECO:0000256" key="20">
    <source>
        <dbReference type="SAM" id="SignalP"/>
    </source>
</evidence>
<dbReference type="InterPro" id="IPR053814">
    <property type="entry name" value="CATSPERD/E_C"/>
</dbReference>
<name>A0A7N4UWX2_SARHA</name>
<dbReference type="OrthoDB" id="8646292at2759"/>
<evidence type="ECO:0000256" key="11">
    <source>
        <dbReference type="ARBA" id="ARBA00023136"/>
    </source>
</evidence>
<gene>
    <name evidence="24" type="primary">CATSPERD</name>
</gene>
<evidence type="ECO:0000256" key="1">
    <source>
        <dbReference type="ARBA" id="ARBA00010246"/>
    </source>
</evidence>
<keyword evidence="5 20" id="KW-0732">Signal</keyword>
<keyword evidence="14" id="KW-0966">Cell projection</keyword>
<dbReference type="InterPro" id="IPR055451">
    <property type="entry name" value="Ig-like_CATSPERD"/>
</dbReference>
<feature type="transmembrane region" description="Helical" evidence="19">
    <location>
        <begin position="737"/>
        <end position="758"/>
    </location>
</feature>
<dbReference type="GeneTree" id="ENSGT00940000162714"/>
<evidence type="ECO:0000256" key="19">
    <source>
        <dbReference type="SAM" id="Phobius"/>
    </source>
</evidence>
<dbReference type="CTD" id="257062"/>
<evidence type="ECO:0000256" key="4">
    <source>
        <dbReference type="ARBA" id="ARBA00022692"/>
    </source>
</evidence>
<evidence type="ECO:0000256" key="17">
    <source>
        <dbReference type="ARBA" id="ARBA00041424"/>
    </source>
</evidence>
<dbReference type="GO" id="GO:0030317">
    <property type="term" value="P:flagellated sperm motility"/>
    <property type="evidence" value="ECO:0007669"/>
    <property type="project" value="TreeGrafter"/>
</dbReference>
<evidence type="ECO:0000259" key="21">
    <source>
        <dbReference type="Pfam" id="PF15020"/>
    </source>
</evidence>
<dbReference type="KEGG" id="shr:100926279"/>
<keyword evidence="8" id="KW-0744">Spermatogenesis</keyword>
<evidence type="ECO:0000256" key="7">
    <source>
        <dbReference type="ARBA" id="ARBA00022846"/>
    </source>
</evidence>
<evidence type="ECO:0000256" key="6">
    <source>
        <dbReference type="ARBA" id="ARBA00022782"/>
    </source>
</evidence>
<dbReference type="InterPro" id="IPR053813">
    <property type="entry name" value="CATSPERD_beta-prop"/>
</dbReference>
<reference evidence="24" key="3">
    <citation type="submission" date="2025-09" db="UniProtKB">
        <authorList>
            <consortium name="Ensembl"/>
        </authorList>
    </citation>
    <scope>IDENTIFICATION</scope>
</reference>
<dbReference type="Ensembl" id="ENSSHAT00000045648.1">
    <property type="protein sequence ID" value="ENSSHAP00000022474.1"/>
    <property type="gene ID" value="ENSSHAG00000013790.2"/>
</dbReference>
<evidence type="ECO:0000256" key="12">
    <source>
        <dbReference type="ARBA" id="ARBA00023157"/>
    </source>
</evidence>
<dbReference type="GO" id="GO:0048240">
    <property type="term" value="P:sperm capacitation"/>
    <property type="evidence" value="ECO:0007669"/>
    <property type="project" value="TreeGrafter"/>
</dbReference>
<accession>A0A7N4UWX2</accession>
<evidence type="ECO:0000256" key="10">
    <source>
        <dbReference type="ARBA" id="ARBA00023069"/>
    </source>
</evidence>